<evidence type="ECO:0000313" key="6">
    <source>
        <dbReference type="Proteomes" id="UP000217065"/>
    </source>
</evidence>
<comment type="caution">
    <text evidence="5">The sequence shown here is derived from an EMBL/GenBank/DDBJ whole genome shotgun (WGS) entry which is preliminary data.</text>
</comment>
<dbReference type="Proteomes" id="UP000217065">
    <property type="component" value="Unassembled WGS sequence"/>
</dbReference>
<protein>
    <submittedName>
        <fullName evidence="5">Fic/DOC family protein</fullName>
    </submittedName>
</protein>
<dbReference type="Gene3D" id="1.10.3290.10">
    <property type="entry name" value="Fido-like domain"/>
    <property type="match status" value="1"/>
</dbReference>
<dbReference type="PIRSF" id="PIRSF038925">
    <property type="entry name" value="AMP-prot_trans"/>
    <property type="match status" value="1"/>
</dbReference>
<dbReference type="InterPro" id="IPR040198">
    <property type="entry name" value="Fido_containing"/>
</dbReference>
<feature type="binding site" evidence="1">
    <location>
        <begin position="221"/>
        <end position="227"/>
    </location>
    <ligand>
        <name>ATP</name>
        <dbReference type="ChEBI" id="CHEBI:30616"/>
    </ligand>
</feature>
<dbReference type="PANTHER" id="PTHR13504:SF38">
    <property type="entry name" value="FIDO DOMAIN-CONTAINING PROTEIN"/>
    <property type="match status" value="1"/>
</dbReference>
<dbReference type="OrthoDB" id="9813719at2"/>
<keyword evidence="1" id="KW-0067">ATP-binding</keyword>
<dbReference type="RefSeq" id="WP_094943866.1">
    <property type="nucleotide sequence ID" value="NZ_NOKQ01000252.1"/>
</dbReference>
<dbReference type="Pfam" id="PF02661">
    <property type="entry name" value="Fic"/>
    <property type="match status" value="1"/>
</dbReference>
<feature type="binding site" evidence="3">
    <location>
        <begin position="220"/>
        <end position="227"/>
    </location>
    <ligand>
        <name>ATP</name>
        <dbReference type="ChEBI" id="CHEBI:30616"/>
    </ligand>
</feature>
<dbReference type="InterPro" id="IPR025758">
    <property type="entry name" value="Fic/DOC_N"/>
</dbReference>
<feature type="binding site" evidence="1">
    <location>
        <position position="216"/>
    </location>
    <ligand>
        <name>ATP</name>
        <dbReference type="ChEBI" id="CHEBI:30616"/>
    </ligand>
</feature>
<reference evidence="5 6" key="1">
    <citation type="submission" date="2017-07" db="EMBL/GenBank/DDBJ databases">
        <title>Tetzosporium hominis gen.nov. sp.nov.</title>
        <authorList>
            <person name="Tetz G."/>
            <person name="Tetz V."/>
        </authorList>
    </citation>
    <scope>NUCLEOTIDE SEQUENCE [LARGE SCALE GENOMIC DNA]</scope>
    <source>
        <strain evidence="5 6">VT-49</strain>
    </source>
</reference>
<evidence type="ECO:0000313" key="5">
    <source>
        <dbReference type="EMBL" id="OZS77385.1"/>
    </source>
</evidence>
<dbReference type="PANTHER" id="PTHR13504">
    <property type="entry name" value="FIDO DOMAIN-CONTAINING PROTEIN DDB_G0283145"/>
    <property type="match status" value="1"/>
</dbReference>
<keyword evidence="6" id="KW-1185">Reference proteome</keyword>
<dbReference type="GO" id="GO:0005524">
    <property type="term" value="F:ATP binding"/>
    <property type="evidence" value="ECO:0007669"/>
    <property type="project" value="UniProtKB-KW"/>
</dbReference>
<gene>
    <name evidence="5" type="ORF">CF394_11690</name>
</gene>
<evidence type="ECO:0000256" key="1">
    <source>
        <dbReference type="PIRSR" id="PIRSR038925-1"/>
    </source>
</evidence>
<feature type="domain" description="Fido" evidence="4">
    <location>
        <begin position="110"/>
        <end position="281"/>
    </location>
</feature>
<feature type="binding site" evidence="1">
    <location>
        <position position="65"/>
    </location>
    <ligand>
        <name>ATP</name>
        <dbReference type="ChEBI" id="CHEBI:30616"/>
    </ligand>
</feature>
<evidence type="ECO:0000256" key="3">
    <source>
        <dbReference type="PIRSR" id="PIRSR640198-2"/>
    </source>
</evidence>
<name>A0A264W1G2_9BACL</name>
<evidence type="ECO:0000256" key="2">
    <source>
        <dbReference type="PIRSR" id="PIRSR640198-1"/>
    </source>
</evidence>
<feature type="binding site" evidence="1">
    <location>
        <position position="258"/>
    </location>
    <ligand>
        <name>ATP</name>
        <dbReference type="ChEBI" id="CHEBI:30616"/>
    </ligand>
</feature>
<feature type="active site" evidence="2">
    <location>
        <position position="216"/>
    </location>
</feature>
<dbReference type="PROSITE" id="PS51459">
    <property type="entry name" value="FIDO"/>
    <property type="match status" value="1"/>
</dbReference>
<dbReference type="SUPFAM" id="SSF140931">
    <property type="entry name" value="Fic-like"/>
    <property type="match status" value="1"/>
</dbReference>
<dbReference type="EMBL" id="NOKQ01000252">
    <property type="protein sequence ID" value="OZS77385.1"/>
    <property type="molecule type" value="Genomic_DNA"/>
</dbReference>
<evidence type="ECO:0000259" key="4">
    <source>
        <dbReference type="PROSITE" id="PS51459"/>
    </source>
</evidence>
<proteinExistence type="predicted"/>
<dbReference type="SUPFAM" id="SSF46785">
    <property type="entry name" value="Winged helix' DNA-binding domain"/>
    <property type="match status" value="1"/>
</dbReference>
<organism evidence="5 6">
    <name type="scientific">Tetzosporium hominis</name>
    <dbReference type="NCBI Taxonomy" id="2020506"/>
    <lineage>
        <taxon>Bacteria</taxon>
        <taxon>Bacillati</taxon>
        <taxon>Bacillota</taxon>
        <taxon>Bacilli</taxon>
        <taxon>Bacillales</taxon>
        <taxon>Caryophanaceae</taxon>
        <taxon>Tetzosporium</taxon>
    </lineage>
</organism>
<accession>A0A264W1G2</accession>
<dbReference type="Pfam" id="PF13784">
    <property type="entry name" value="Fic_N"/>
    <property type="match status" value="1"/>
</dbReference>
<dbReference type="InterPro" id="IPR036597">
    <property type="entry name" value="Fido-like_dom_sf"/>
</dbReference>
<dbReference type="InterPro" id="IPR026287">
    <property type="entry name" value="SoFic-like"/>
</dbReference>
<dbReference type="InterPro" id="IPR003812">
    <property type="entry name" value="Fido"/>
</dbReference>
<dbReference type="AlphaFoldDB" id="A0A264W1G2"/>
<feature type="binding site" evidence="3">
    <location>
        <begin position="258"/>
        <end position="259"/>
    </location>
    <ligand>
        <name>ATP</name>
        <dbReference type="ChEBI" id="CHEBI:30616"/>
    </ligand>
</feature>
<keyword evidence="1" id="KW-0547">Nucleotide-binding</keyword>
<sequence>MSPIKGIQKLPVSIPLSKATNLLLLLHEVSNKLGRLDERFKYSVLGAELINTLSLNESVQSTRIEGTQVTFIEMIEKAHKTKITPQMNEVENYRKALQHGYEQIRNGYPISTRLILELHVLLMKDSRGTTEGSGEFRKIQNFIGPSNKIEDASYIPVDANEIAAYLSNWENFINKHPYGQPLTVDHLVKENMFIIDENSPSLLKLAVMHAQFESIHPFLDGNGRLGRILITLYSVQSNLISSPIFFVSEELEKQRFKYYHYLNTTRGTNPSWAEWIEFFLQASNRMADKLNLLLEDAEKIAKSGLAKCDKEIQKKTYLLTFRYPNTTANQISQELNISPATARQALNFLVEKNLLFKDTQAKRNVDYFNYDITQLIQK</sequence>
<dbReference type="InterPro" id="IPR036390">
    <property type="entry name" value="WH_DNA-bd_sf"/>
</dbReference>